<dbReference type="HAMAP" id="MF_00012">
    <property type="entry name" value="IlvD"/>
    <property type="match status" value="1"/>
</dbReference>
<dbReference type="GO" id="GO:0009097">
    <property type="term" value="P:isoleucine biosynthetic process"/>
    <property type="evidence" value="ECO:0007669"/>
    <property type="project" value="UniProtKB-UniRule"/>
</dbReference>
<evidence type="ECO:0000256" key="2">
    <source>
        <dbReference type="ARBA" id="ARBA00006486"/>
    </source>
</evidence>
<keyword evidence="10 15" id="KW-0100">Branched-chain amino acid biosynthesis</keyword>
<dbReference type="Pfam" id="PF00920">
    <property type="entry name" value="ILVD_EDD_N"/>
    <property type="match status" value="1"/>
</dbReference>
<evidence type="ECO:0000256" key="11">
    <source>
        <dbReference type="ARBA" id="ARBA00029304"/>
    </source>
</evidence>
<comment type="function">
    <text evidence="15">Functions in the biosynthesis of branched-chain amino acids. Catalyzes the dehydration of (2R,3R)-2,3-dihydroxy-3-methylpentanoate (2,3-dihydroxy-3-methylvalerate) into 2-oxo-3-methylpentanoate (2-oxo-3-methylvalerate) and of (2R)-2,3-dihydroxy-3-methylbutanoate (2,3-dihydroxyisovalerate) into 2-oxo-3-methylbutanoate (2-oxoisovalerate), the penultimate precursor to L-isoleucine and L-valine, respectively.</text>
</comment>
<dbReference type="InterPro" id="IPR056740">
    <property type="entry name" value="ILV_EDD_C"/>
</dbReference>
<comment type="catalytic activity">
    <reaction evidence="15">
        <text>(2R,3R)-2,3-dihydroxy-3-methylpentanoate = (S)-3-methyl-2-oxopentanoate + H2O</text>
        <dbReference type="Rhea" id="RHEA:27694"/>
        <dbReference type="ChEBI" id="CHEBI:15377"/>
        <dbReference type="ChEBI" id="CHEBI:35146"/>
        <dbReference type="ChEBI" id="CHEBI:49258"/>
        <dbReference type="EC" id="4.2.1.9"/>
    </reaction>
</comment>
<evidence type="ECO:0000256" key="8">
    <source>
        <dbReference type="ARBA" id="ARBA00023014"/>
    </source>
</evidence>
<dbReference type="SUPFAM" id="SSF52016">
    <property type="entry name" value="LeuD/IlvD-like"/>
    <property type="match status" value="1"/>
</dbReference>
<evidence type="ECO:0000256" key="5">
    <source>
        <dbReference type="ARBA" id="ARBA00022723"/>
    </source>
</evidence>
<name>D5PAQ7_9MYCO</name>
<dbReference type="InterPro" id="IPR037237">
    <property type="entry name" value="IlvD/EDD_N"/>
</dbReference>
<comment type="caution">
    <text evidence="19">The sequence shown here is derived from an EMBL/GenBank/DDBJ whole genome shotgun (WGS) entry which is preliminary data.</text>
</comment>
<feature type="binding site" description="via carbamate group" evidence="15">
    <location>
        <position position="135"/>
    </location>
    <ligand>
        <name>Mg(2+)</name>
        <dbReference type="ChEBI" id="CHEBI:18420"/>
    </ligand>
</feature>
<dbReference type="InterPro" id="IPR000581">
    <property type="entry name" value="ILV_EDD_N"/>
</dbReference>
<comment type="cofactor">
    <cofactor evidence="15">
        <name>[2Fe-2S] cluster</name>
        <dbReference type="ChEBI" id="CHEBI:190135"/>
    </cofactor>
    <text evidence="15">Binds 1 [2Fe-2S] cluster per subunit. This cluster acts as a Lewis acid cofactor.</text>
</comment>
<dbReference type="RefSeq" id="WP_007167283.1">
    <property type="nucleotide sequence ID" value="NZ_GG770553.1"/>
</dbReference>
<evidence type="ECO:0000256" key="13">
    <source>
        <dbReference type="ARBA" id="ARBA00029437"/>
    </source>
</evidence>
<dbReference type="SUPFAM" id="SSF143975">
    <property type="entry name" value="IlvD/EDD N-terminal domain-like"/>
    <property type="match status" value="1"/>
</dbReference>
<keyword evidence="8 15" id="KW-0411">Iron-sulfur</keyword>
<keyword evidence="6 15" id="KW-0460">Magnesium</keyword>
<dbReference type="FunFam" id="3.50.30.80:FF:000001">
    <property type="entry name" value="Dihydroxy-acid dehydratase"/>
    <property type="match status" value="1"/>
</dbReference>
<dbReference type="PANTHER" id="PTHR21000">
    <property type="entry name" value="DIHYDROXY-ACID DEHYDRATASE DAD"/>
    <property type="match status" value="1"/>
</dbReference>
<dbReference type="EC" id="4.2.1.9" evidence="14 15"/>
<sequence length="571" mass="58997">MATTRDTTGSADIKPRSRDVTDGLEKAAARGMLRAVGMGDEDFAKPQIGVASSWNEITPCNLSLDRLATAVKEGVFAAGGYPLEFGTISVSDGISMGHEGMHFSLPSRELIADSVETVMQAERLDGSVLLAGCDKSLPGMLMAAARLDLAAVFLYAGSILPGVAKLSDGSEREVTIIDAFEAVGACARGLMPREDVDAIERAICPGEGACGGMYTANTMACSAEALGMSLPGSAAPPATDRRRDGFARRSGQAVVELLRRGITARDILTKEAFENAIAVVMAFGGSTNAVLHLLAIAHEAGVALSLDDFSRVGSKVPHLADVKPFGRHVMSDVDHIGGVPVVMKALLDAGLLRGDCLTVTGQTVAENLAAIAPPDPDGKVLRALNNPIHPTGGITILRGSLAPEGAVVKTAGFDSDVFEGTARVFDGERAALDALEDGTITKGDAVVIRYEGPKGGPGMREMLAITGAIKGAGLGKGVLLLTDGRFSGGTTGLCVGHIAPEAVDAGPIAFLRDGDPIRLDVANRVLDALVDPAEFDSRREGFTPPSPRYQTGVLAKYVKLVSSAANGAVCG</sequence>
<dbReference type="eggNOG" id="COG0129">
    <property type="taxonomic scope" value="Bacteria"/>
</dbReference>
<organism evidence="19 20">
    <name type="scientific">Mycobacterium parascrofulaceum ATCC BAA-614</name>
    <dbReference type="NCBI Taxonomy" id="525368"/>
    <lineage>
        <taxon>Bacteria</taxon>
        <taxon>Bacillati</taxon>
        <taxon>Actinomycetota</taxon>
        <taxon>Actinomycetes</taxon>
        <taxon>Mycobacteriales</taxon>
        <taxon>Mycobacteriaceae</taxon>
        <taxon>Mycobacterium</taxon>
        <taxon>Mycobacterium simiae complex</taxon>
    </lineage>
</organism>
<reference evidence="19 20" key="1">
    <citation type="submission" date="2010-04" db="EMBL/GenBank/DDBJ databases">
        <authorList>
            <person name="Muzny D."/>
            <person name="Qin X."/>
            <person name="Deng J."/>
            <person name="Jiang H."/>
            <person name="Liu Y."/>
            <person name="Qu J."/>
            <person name="Song X.-Z."/>
            <person name="Zhang L."/>
            <person name="Thornton R."/>
            <person name="Coyle M."/>
            <person name="Francisco L."/>
            <person name="Jackson L."/>
            <person name="Javaid M."/>
            <person name="Korchina V."/>
            <person name="Kovar C."/>
            <person name="Mata R."/>
            <person name="Mathew T."/>
            <person name="Ngo R."/>
            <person name="Nguyen L."/>
            <person name="Nguyen N."/>
            <person name="Okwuonu G."/>
            <person name="Ongeri F."/>
            <person name="Pham C."/>
            <person name="Simmons D."/>
            <person name="Wilczek-Boney K."/>
            <person name="Hale W."/>
            <person name="Jakkamsetti A."/>
            <person name="Pham P."/>
            <person name="Ruth R."/>
            <person name="San Lucas F."/>
            <person name="Warren J."/>
            <person name="Zhang J."/>
            <person name="Zhao Z."/>
            <person name="Zhou C."/>
            <person name="Zhu D."/>
            <person name="Lee S."/>
            <person name="Bess C."/>
            <person name="Blankenburg K."/>
            <person name="Forbes L."/>
            <person name="Fu Q."/>
            <person name="Gubbala S."/>
            <person name="Hirani K."/>
            <person name="Jayaseelan J.C."/>
            <person name="Lara F."/>
            <person name="Munidasa M."/>
            <person name="Palculict T."/>
            <person name="Patil S."/>
            <person name="Pu L.-L."/>
            <person name="Saada N."/>
            <person name="Tang L."/>
            <person name="Weissenberger G."/>
            <person name="Zhu Y."/>
            <person name="Hemphill L."/>
            <person name="Shang Y."/>
            <person name="Youmans B."/>
            <person name="Ayvaz T."/>
            <person name="Ross M."/>
            <person name="Santibanez J."/>
            <person name="Aqrawi P."/>
            <person name="Gross S."/>
            <person name="Joshi V."/>
            <person name="Fowler G."/>
            <person name="Nazareth L."/>
            <person name="Reid J."/>
            <person name="Worley K."/>
            <person name="Petrosino J."/>
            <person name="Highlander S."/>
            <person name="Gibbs R."/>
        </authorList>
    </citation>
    <scope>NUCLEOTIDE SEQUENCE [LARGE SCALE GENOMIC DNA]</scope>
    <source>
        <strain evidence="19 20">ATCC BAA-614</strain>
    </source>
</reference>
<dbReference type="GO" id="GO:0004160">
    <property type="term" value="F:dihydroxy-acid dehydratase activity"/>
    <property type="evidence" value="ECO:0007669"/>
    <property type="project" value="UniProtKB-UniRule"/>
</dbReference>
<evidence type="ECO:0000256" key="1">
    <source>
        <dbReference type="ARBA" id="ARBA00001946"/>
    </source>
</evidence>
<feature type="active site" description="Proton acceptor" evidence="15">
    <location>
        <position position="487"/>
    </location>
</feature>
<dbReference type="GO" id="GO:0000287">
    <property type="term" value="F:magnesium ion binding"/>
    <property type="evidence" value="ECO:0007669"/>
    <property type="project" value="UniProtKB-UniRule"/>
</dbReference>
<evidence type="ECO:0000256" key="6">
    <source>
        <dbReference type="ARBA" id="ARBA00022842"/>
    </source>
</evidence>
<gene>
    <name evidence="15 19" type="primary">ilvD</name>
    <name evidence="19" type="ORF">HMPREF0591_3251</name>
</gene>
<dbReference type="HOGENOM" id="CLU_014271_4_2_11"/>
<feature type="compositionally biased region" description="Polar residues" evidence="16">
    <location>
        <begin position="1"/>
        <end position="10"/>
    </location>
</feature>
<keyword evidence="3 15" id="KW-0028">Amino-acid biosynthesis</keyword>
<dbReference type="Proteomes" id="UP000003653">
    <property type="component" value="Unassembled WGS sequence"/>
</dbReference>
<evidence type="ECO:0000256" key="14">
    <source>
        <dbReference type="ARBA" id="ARBA00029490"/>
    </source>
</evidence>
<dbReference type="Pfam" id="PF24877">
    <property type="entry name" value="ILV_EDD_C"/>
    <property type="match status" value="1"/>
</dbReference>
<dbReference type="AlphaFoldDB" id="D5PAQ7"/>
<comment type="cofactor">
    <cofactor evidence="1 15">
        <name>Mg(2+)</name>
        <dbReference type="ChEBI" id="CHEBI:18420"/>
    </cofactor>
</comment>
<dbReference type="InterPro" id="IPR004404">
    <property type="entry name" value="DihydroxyA_deHydtase"/>
</dbReference>
<evidence type="ECO:0000256" key="7">
    <source>
        <dbReference type="ARBA" id="ARBA00023004"/>
    </source>
</evidence>
<dbReference type="PANTHER" id="PTHR21000:SF5">
    <property type="entry name" value="DIHYDROXY-ACID DEHYDRATASE, MITOCHONDRIAL"/>
    <property type="match status" value="1"/>
</dbReference>
<feature type="modified residue" description="N6-carboxylysine" evidence="15">
    <location>
        <position position="135"/>
    </location>
</feature>
<evidence type="ECO:0000256" key="16">
    <source>
        <dbReference type="SAM" id="MobiDB-lite"/>
    </source>
</evidence>
<protein>
    <recommendedName>
        <fullName evidence="14 15">Dihydroxy-acid dehydratase</fullName>
        <shortName evidence="15">DAD</shortName>
        <ecNumber evidence="14 15">4.2.1.9</ecNumber>
    </recommendedName>
</protein>
<evidence type="ECO:0000256" key="9">
    <source>
        <dbReference type="ARBA" id="ARBA00023239"/>
    </source>
</evidence>
<keyword evidence="7 15" id="KW-0408">Iron</keyword>
<dbReference type="Gene3D" id="3.50.30.80">
    <property type="entry name" value="IlvD/EDD C-terminal domain-like"/>
    <property type="match status" value="1"/>
</dbReference>
<dbReference type="NCBIfam" id="NF002068">
    <property type="entry name" value="PRK00911.1"/>
    <property type="match status" value="1"/>
</dbReference>
<evidence type="ECO:0000313" key="19">
    <source>
        <dbReference type="EMBL" id="EFG76956.1"/>
    </source>
</evidence>
<feature type="binding site" evidence="15">
    <location>
        <position position="92"/>
    </location>
    <ligand>
        <name>Mg(2+)</name>
        <dbReference type="ChEBI" id="CHEBI:18420"/>
    </ligand>
</feature>
<dbReference type="PROSITE" id="PS00887">
    <property type="entry name" value="ILVD_EDD_2"/>
    <property type="match status" value="1"/>
</dbReference>
<dbReference type="UniPathway" id="UPA00047">
    <property type="reaction ID" value="UER00057"/>
</dbReference>
<evidence type="ECO:0000256" key="12">
    <source>
        <dbReference type="ARBA" id="ARBA00029436"/>
    </source>
</evidence>
<comment type="pathway">
    <text evidence="13 15">Amino-acid biosynthesis; L-isoleucine biosynthesis; L-isoleucine from 2-oxobutanoate: step 3/4.</text>
</comment>
<feature type="binding site" evidence="15">
    <location>
        <position position="134"/>
    </location>
    <ligand>
        <name>Mg(2+)</name>
        <dbReference type="ChEBI" id="CHEBI:18420"/>
    </ligand>
</feature>
<feature type="region of interest" description="Disordered" evidence="16">
    <location>
        <begin position="1"/>
        <end position="22"/>
    </location>
</feature>
<feature type="domain" description="Dihydroxy-acid/6-phosphogluconate dehydratase C-terminal" evidence="18">
    <location>
        <begin position="379"/>
        <end position="568"/>
    </location>
</feature>
<evidence type="ECO:0000259" key="18">
    <source>
        <dbReference type="Pfam" id="PF24877"/>
    </source>
</evidence>
<feature type="domain" description="Dihydroxy-acid/6-phosphogluconate dehydratase N-terminal" evidence="17">
    <location>
        <begin position="45"/>
        <end position="367"/>
    </location>
</feature>
<dbReference type="InterPro" id="IPR050165">
    <property type="entry name" value="DHAD_IlvD/Edd"/>
</dbReference>
<dbReference type="GO" id="GO:0051537">
    <property type="term" value="F:2 iron, 2 sulfur cluster binding"/>
    <property type="evidence" value="ECO:0007669"/>
    <property type="project" value="UniProtKB-UniRule"/>
</dbReference>
<evidence type="ECO:0000256" key="3">
    <source>
        <dbReference type="ARBA" id="ARBA00022605"/>
    </source>
</evidence>
<comment type="caution">
    <text evidence="15">Lacks conserved residue(s) required for the propagation of feature annotation.</text>
</comment>
<evidence type="ECO:0000313" key="20">
    <source>
        <dbReference type="Proteomes" id="UP000003653"/>
    </source>
</evidence>
<dbReference type="GO" id="GO:0009099">
    <property type="term" value="P:L-valine biosynthetic process"/>
    <property type="evidence" value="ECO:0007669"/>
    <property type="project" value="UniProtKB-UniRule"/>
</dbReference>
<evidence type="ECO:0000256" key="15">
    <source>
        <dbReference type="HAMAP-Rule" id="MF_00012"/>
    </source>
</evidence>
<comment type="subunit">
    <text evidence="15">Homodimer.</text>
</comment>
<evidence type="ECO:0000256" key="4">
    <source>
        <dbReference type="ARBA" id="ARBA00022714"/>
    </source>
</evidence>
<dbReference type="InterPro" id="IPR020558">
    <property type="entry name" value="DiOHA_6PGluconate_deHydtase_CS"/>
</dbReference>
<comment type="similarity">
    <text evidence="2 15">Belongs to the IlvD/Edd family.</text>
</comment>
<evidence type="ECO:0000256" key="10">
    <source>
        <dbReference type="ARBA" id="ARBA00023304"/>
    </source>
</evidence>
<keyword evidence="20" id="KW-1185">Reference proteome</keyword>
<dbReference type="PROSITE" id="PS00886">
    <property type="entry name" value="ILVD_EDD_1"/>
    <property type="match status" value="1"/>
</dbReference>
<feature type="binding site" evidence="15">
    <location>
        <position position="461"/>
    </location>
    <ligand>
        <name>Mg(2+)</name>
        <dbReference type="ChEBI" id="CHEBI:18420"/>
    </ligand>
</feature>
<dbReference type="EMBL" id="ADNV01000236">
    <property type="protein sequence ID" value="EFG76956.1"/>
    <property type="molecule type" value="Genomic_DNA"/>
</dbReference>
<evidence type="ECO:0000259" key="17">
    <source>
        <dbReference type="Pfam" id="PF00920"/>
    </source>
</evidence>
<accession>D5PAQ7</accession>
<proteinExistence type="inferred from homology"/>
<keyword evidence="4 15" id="KW-0001">2Fe-2S</keyword>
<dbReference type="NCBIfam" id="TIGR00110">
    <property type="entry name" value="ilvD"/>
    <property type="match status" value="1"/>
</dbReference>
<dbReference type="UniPathway" id="UPA00049">
    <property type="reaction ID" value="UER00061"/>
</dbReference>
<dbReference type="InterPro" id="IPR042096">
    <property type="entry name" value="Dihydro-acid_dehy_C"/>
</dbReference>
<feature type="binding site" evidence="15">
    <location>
        <position position="60"/>
    </location>
    <ligand>
        <name>[2Fe-2S] cluster</name>
        <dbReference type="ChEBI" id="CHEBI:190135"/>
    </ligand>
</feature>
<feature type="compositionally biased region" description="Basic and acidic residues" evidence="16">
    <location>
        <begin position="13"/>
        <end position="22"/>
    </location>
</feature>
<comment type="pathway">
    <text evidence="12 15">Amino-acid biosynthesis; L-valine biosynthesis; L-valine from pyruvate: step 3/4.</text>
</comment>
<keyword evidence="9 15" id="KW-0456">Lyase</keyword>
<keyword evidence="5 15" id="KW-0479">Metal-binding</keyword>
<comment type="catalytic activity">
    <reaction evidence="11">
        <text>(2R)-2,3-dihydroxy-3-methylbutanoate = 3-methyl-2-oxobutanoate + H2O</text>
        <dbReference type="Rhea" id="RHEA:24809"/>
        <dbReference type="ChEBI" id="CHEBI:11851"/>
        <dbReference type="ChEBI" id="CHEBI:15377"/>
        <dbReference type="ChEBI" id="CHEBI:49072"/>
        <dbReference type="EC" id="4.2.1.9"/>
    </reaction>
    <physiologicalReaction direction="left-to-right" evidence="11">
        <dbReference type="Rhea" id="RHEA:24810"/>
    </physiologicalReaction>
</comment>